<sequence>MTPDVLVVAAQPEAAFSLTQVRVMAVGSGIALAVAFGTLPLVSPRSRKPLGVAARFTVGLITSVVCGLYVYGRSRRSSDDDATGLQLYIIATMSVVIMRVIFARWFTRVAQAQRSGKQVKPLGAKWTVVVLVMFVTVVASLAATLTWLPRLWA</sequence>
<proteinExistence type="predicted"/>
<keyword evidence="3" id="KW-1185">Reference proteome</keyword>
<protein>
    <submittedName>
        <fullName evidence="2">Uncharacterized protein</fullName>
    </submittedName>
</protein>
<dbReference type="Proteomes" id="UP000579605">
    <property type="component" value="Unassembled WGS sequence"/>
</dbReference>
<dbReference type="RefSeq" id="WP_179789718.1">
    <property type="nucleotide sequence ID" value="NZ_BAAARR010000005.1"/>
</dbReference>
<evidence type="ECO:0000256" key="1">
    <source>
        <dbReference type="SAM" id="Phobius"/>
    </source>
</evidence>
<comment type="caution">
    <text evidence="2">The sequence shown here is derived from an EMBL/GenBank/DDBJ whole genome shotgun (WGS) entry which is preliminary data.</text>
</comment>
<dbReference type="EMBL" id="JACBZH010000001">
    <property type="protein sequence ID" value="NYH92272.1"/>
    <property type="molecule type" value="Genomic_DNA"/>
</dbReference>
<reference evidence="2 3" key="1">
    <citation type="submission" date="2020-07" db="EMBL/GenBank/DDBJ databases">
        <title>Sequencing the genomes of 1000 actinobacteria strains.</title>
        <authorList>
            <person name="Klenk H.-P."/>
        </authorList>
    </citation>
    <scope>NUCLEOTIDE SEQUENCE [LARGE SCALE GENOMIC DNA]</scope>
    <source>
        <strain evidence="2 3">DSM 18448</strain>
    </source>
</reference>
<evidence type="ECO:0000313" key="3">
    <source>
        <dbReference type="Proteomes" id="UP000579605"/>
    </source>
</evidence>
<feature type="transmembrane region" description="Helical" evidence="1">
    <location>
        <begin position="54"/>
        <end position="72"/>
    </location>
</feature>
<keyword evidence="1" id="KW-0472">Membrane</keyword>
<name>A0A852ZKY4_9ACTN</name>
<feature type="transmembrane region" description="Helical" evidence="1">
    <location>
        <begin position="20"/>
        <end position="42"/>
    </location>
</feature>
<keyword evidence="1" id="KW-0812">Transmembrane</keyword>
<evidence type="ECO:0000313" key="2">
    <source>
        <dbReference type="EMBL" id="NYH92272.1"/>
    </source>
</evidence>
<keyword evidence="1" id="KW-1133">Transmembrane helix</keyword>
<gene>
    <name evidence="2" type="ORF">F4554_004910</name>
</gene>
<accession>A0A852ZKY4</accession>
<dbReference type="AlphaFoldDB" id="A0A852ZKY4"/>
<feature type="transmembrane region" description="Helical" evidence="1">
    <location>
        <begin position="126"/>
        <end position="148"/>
    </location>
</feature>
<organism evidence="2 3">
    <name type="scientific">Actinopolymorpha rutila</name>
    <dbReference type="NCBI Taxonomy" id="446787"/>
    <lineage>
        <taxon>Bacteria</taxon>
        <taxon>Bacillati</taxon>
        <taxon>Actinomycetota</taxon>
        <taxon>Actinomycetes</taxon>
        <taxon>Propionibacteriales</taxon>
        <taxon>Actinopolymorphaceae</taxon>
        <taxon>Actinopolymorpha</taxon>
    </lineage>
</organism>
<feature type="transmembrane region" description="Helical" evidence="1">
    <location>
        <begin position="84"/>
        <end position="106"/>
    </location>
</feature>